<gene>
    <name evidence="4" type="ORF">LQ327_17915</name>
</gene>
<evidence type="ECO:0000256" key="2">
    <source>
        <dbReference type="SAM" id="Phobius"/>
    </source>
</evidence>
<dbReference type="CDD" id="cd03392">
    <property type="entry name" value="PAP2_like_2"/>
    <property type="match status" value="1"/>
</dbReference>
<evidence type="ECO:0000313" key="4">
    <source>
        <dbReference type="EMBL" id="MCD2195248.1"/>
    </source>
</evidence>
<keyword evidence="2" id="KW-1133">Transmembrane helix</keyword>
<proteinExistence type="predicted"/>
<dbReference type="RefSeq" id="WP_230736099.1">
    <property type="nucleotide sequence ID" value="NZ_JAJNDB010000003.1"/>
</dbReference>
<dbReference type="Gene3D" id="1.20.144.10">
    <property type="entry name" value="Phosphatidic acid phosphatase type 2/haloperoxidase"/>
    <property type="match status" value="1"/>
</dbReference>
<accession>A0ABS8PAD9</accession>
<evidence type="ECO:0000259" key="3">
    <source>
        <dbReference type="SMART" id="SM00014"/>
    </source>
</evidence>
<feature type="transmembrane region" description="Helical" evidence="2">
    <location>
        <begin position="176"/>
        <end position="193"/>
    </location>
</feature>
<dbReference type="SUPFAM" id="SSF48317">
    <property type="entry name" value="Acid phosphatase/Vanadium-dependent haloperoxidase"/>
    <property type="match status" value="1"/>
</dbReference>
<dbReference type="EMBL" id="JAJNDB010000003">
    <property type="protein sequence ID" value="MCD2195248.1"/>
    <property type="molecule type" value="Genomic_DNA"/>
</dbReference>
<dbReference type="Pfam" id="PF01569">
    <property type="entry name" value="PAP2"/>
    <property type="match status" value="1"/>
</dbReference>
<protein>
    <submittedName>
        <fullName evidence="4">Phosphatase PAP2 family protein</fullName>
    </submittedName>
</protein>
<dbReference type="PANTHER" id="PTHR14969:SF13">
    <property type="entry name" value="AT30094P"/>
    <property type="match status" value="1"/>
</dbReference>
<evidence type="ECO:0000313" key="5">
    <source>
        <dbReference type="Proteomes" id="UP001199469"/>
    </source>
</evidence>
<sequence>MIIAVGGFEALWFGVVTDTGLAAVDPTVTGWLVAHRSAGLVTAARVISDVGAPAVTVTAAVMVLVWSGWKRLWRSCALTAAGLGSLIAVDVTMKSLVARPRPPLGWHAVLVPGWSFPSGHALLSLGVVLLLVWTARRHGLVLSGVRGYALGVLVACVVIAVGASRLVLGVHYPSDVLAGWALAVFVVGVGELLEAVASGPGHTGTTDGEPLTSGRQVDAPRAPRRADGGSPG</sequence>
<feature type="transmembrane region" description="Helical" evidence="2">
    <location>
        <begin position="76"/>
        <end position="97"/>
    </location>
</feature>
<reference evidence="4 5" key="1">
    <citation type="submission" date="2021-11" db="EMBL/GenBank/DDBJ databases">
        <title>Draft genome sequence of Actinomycetospora sp. SF1 isolated from the rhizosphere soil.</title>
        <authorList>
            <person name="Duangmal K."/>
            <person name="Chantavorakit T."/>
        </authorList>
    </citation>
    <scope>NUCLEOTIDE SEQUENCE [LARGE SCALE GENOMIC DNA]</scope>
    <source>
        <strain evidence="4 5">TBRC 5722</strain>
    </source>
</reference>
<dbReference type="PANTHER" id="PTHR14969">
    <property type="entry name" value="SPHINGOSINE-1-PHOSPHATE PHOSPHOHYDROLASE"/>
    <property type="match status" value="1"/>
</dbReference>
<dbReference type="InterPro" id="IPR000326">
    <property type="entry name" value="PAP2/HPO"/>
</dbReference>
<organism evidence="4 5">
    <name type="scientific">Actinomycetospora endophytica</name>
    <dbReference type="NCBI Taxonomy" id="2291215"/>
    <lineage>
        <taxon>Bacteria</taxon>
        <taxon>Bacillati</taxon>
        <taxon>Actinomycetota</taxon>
        <taxon>Actinomycetes</taxon>
        <taxon>Pseudonocardiales</taxon>
        <taxon>Pseudonocardiaceae</taxon>
        <taxon>Actinomycetospora</taxon>
    </lineage>
</organism>
<dbReference type="InterPro" id="IPR036938">
    <property type="entry name" value="PAP2/HPO_sf"/>
</dbReference>
<keyword evidence="5" id="KW-1185">Reference proteome</keyword>
<feature type="transmembrane region" description="Helical" evidence="2">
    <location>
        <begin position="147"/>
        <end position="170"/>
    </location>
</feature>
<name>A0ABS8PAD9_9PSEU</name>
<feature type="region of interest" description="Disordered" evidence="1">
    <location>
        <begin position="198"/>
        <end position="232"/>
    </location>
</feature>
<comment type="caution">
    <text evidence="4">The sequence shown here is derived from an EMBL/GenBank/DDBJ whole genome shotgun (WGS) entry which is preliminary data.</text>
</comment>
<evidence type="ECO:0000256" key="1">
    <source>
        <dbReference type="SAM" id="MobiDB-lite"/>
    </source>
</evidence>
<feature type="transmembrane region" description="Helical" evidence="2">
    <location>
        <begin position="50"/>
        <end position="69"/>
    </location>
</feature>
<feature type="transmembrane region" description="Helical" evidence="2">
    <location>
        <begin position="117"/>
        <end position="135"/>
    </location>
</feature>
<keyword evidence="2" id="KW-0472">Membrane</keyword>
<keyword evidence="2" id="KW-0812">Transmembrane</keyword>
<dbReference type="Proteomes" id="UP001199469">
    <property type="component" value="Unassembled WGS sequence"/>
</dbReference>
<dbReference type="SMART" id="SM00014">
    <property type="entry name" value="acidPPc"/>
    <property type="match status" value="1"/>
</dbReference>
<feature type="domain" description="Phosphatidic acid phosphatase type 2/haloperoxidase" evidence="3">
    <location>
        <begin position="76"/>
        <end position="191"/>
    </location>
</feature>